<evidence type="ECO:0000256" key="4">
    <source>
        <dbReference type="ARBA" id="ARBA00022741"/>
    </source>
</evidence>
<feature type="domain" description="Mur ligase central" evidence="13">
    <location>
        <begin position="97"/>
        <end position="258"/>
    </location>
</feature>
<dbReference type="GO" id="GO:0047480">
    <property type="term" value="F:UDP-N-acetylmuramoyl-tripeptide-D-alanyl-D-alanine ligase activity"/>
    <property type="evidence" value="ECO:0007669"/>
    <property type="project" value="UniProtKB-EC"/>
</dbReference>
<keyword evidence="9 10" id="KW-0961">Cell wall biogenesis/degradation</keyword>
<keyword evidence="6 10" id="KW-0133">Cell shape</keyword>
<evidence type="ECO:0000313" key="14">
    <source>
        <dbReference type="EMBL" id="AFK07168.1"/>
    </source>
</evidence>
<keyword evidence="3 10" id="KW-0132">Cell division</keyword>
<evidence type="ECO:0000313" key="15">
    <source>
        <dbReference type="Proteomes" id="UP000002881"/>
    </source>
</evidence>
<dbReference type="PANTHER" id="PTHR43024:SF1">
    <property type="entry name" value="UDP-N-ACETYLMURAMOYL-TRIPEPTIDE--D-ALANYL-D-ALANINE LIGASE"/>
    <property type="match status" value="1"/>
</dbReference>
<evidence type="ECO:0000259" key="12">
    <source>
        <dbReference type="Pfam" id="PF02875"/>
    </source>
</evidence>
<dbReference type="KEGG" id="mpg:Theba_1486"/>
<dbReference type="PANTHER" id="PTHR43024">
    <property type="entry name" value="UDP-N-ACETYLMURAMOYL-TRIPEPTIDE--D-ALANYL-D-ALANINE LIGASE"/>
    <property type="match status" value="1"/>
</dbReference>
<evidence type="ECO:0000256" key="1">
    <source>
        <dbReference type="ARBA" id="ARBA00022490"/>
    </source>
</evidence>
<keyword evidence="8 10" id="KW-0131">Cell cycle</keyword>
<keyword evidence="1" id="KW-0963">Cytoplasm</keyword>
<dbReference type="Gene3D" id="3.40.1190.10">
    <property type="entry name" value="Mur-like, catalytic domain"/>
    <property type="match status" value="1"/>
</dbReference>
<dbReference type="SUPFAM" id="SSF53623">
    <property type="entry name" value="MurD-like peptide ligases, catalytic domain"/>
    <property type="match status" value="1"/>
</dbReference>
<dbReference type="HOGENOM" id="CLU_031507_1_2_0"/>
<keyword evidence="5" id="KW-0067">ATP-binding</keyword>
<dbReference type="InterPro" id="IPR036565">
    <property type="entry name" value="Mur-like_cat_sf"/>
</dbReference>
<keyword evidence="7 10" id="KW-0573">Peptidoglycan synthesis</keyword>
<dbReference type="GO" id="GO:0008766">
    <property type="term" value="F:UDP-N-acetylmuramoylalanyl-D-glutamyl-2,6-diaminopimelate-D-alanyl-D-alanine ligase activity"/>
    <property type="evidence" value="ECO:0007669"/>
    <property type="project" value="RHEA"/>
</dbReference>
<proteinExistence type="predicted"/>
<dbReference type="NCBIfam" id="TIGR01143">
    <property type="entry name" value="murF"/>
    <property type="match status" value="1"/>
</dbReference>
<dbReference type="InterPro" id="IPR051046">
    <property type="entry name" value="MurCDEF_CellWall_CoF430Synth"/>
</dbReference>
<dbReference type="InterPro" id="IPR036615">
    <property type="entry name" value="Mur_ligase_C_dom_sf"/>
</dbReference>
<evidence type="ECO:0000259" key="11">
    <source>
        <dbReference type="Pfam" id="PF01225"/>
    </source>
</evidence>
<name>I2F5G5_9BACT</name>
<feature type="domain" description="Mur ligase C-terminal" evidence="12">
    <location>
        <begin position="309"/>
        <end position="423"/>
    </location>
</feature>
<dbReference type="GO" id="GO:0071555">
    <property type="term" value="P:cell wall organization"/>
    <property type="evidence" value="ECO:0007669"/>
    <property type="project" value="UniProtKB-KW"/>
</dbReference>
<organism evidence="14 15">
    <name type="scientific">Mesotoga prima MesG1.Ag.4.2</name>
    <dbReference type="NCBI Taxonomy" id="660470"/>
    <lineage>
        <taxon>Bacteria</taxon>
        <taxon>Thermotogati</taxon>
        <taxon>Thermotogota</taxon>
        <taxon>Thermotogae</taxon>
        <taxon>Kosmotogales</taxon>
        <taxon>Kosmotogaceae</taxon>
        <taxon>Mesotoga</taxon>
    </lineage>
</organism>
<dbReference type="InterPro" id="IPR035911">
    <property type="entry name" value="MurE/MurF_N"/>
</dbReference>
<dbReference type="SUPFAM" id="SSF63418">
    <property type="entry name" value="MurE/MurF N-terminal domain"/>
    <property type="match status" value="1"/>
</dbReference>
<dbReference type="InterPro" id="IPR005863">
    <property type="entry name" value="UDP-N-AcMur_synth"/>
</dbReference>
<evidence type="ECO:0000256" key="8">
    <source>
        <dbReference type="ARBA" id="ARBA00023306"/>
    </source>
</evidence>
<dbReference type="Pfam" id="PF01225">
    <property type="entry name" value="Mur_ligase"/>
    <property type="match status" value="1"/>
</dbReference>
<dbReference type="RefSeq" id="WP_014731099.1">
    <property type="nucleotide sequence ID" value="NC_017934.1"/>
</dbReference>
<dbReference type="Pfam" id="PF08245">
    <property type="entry name" value="Mur_ligase_M"/>
    <property type="match status" value="1"/>
</dbReference>
<dbReference type="GO" id="GO:0051301">
    <property type="term" value="P:cell division"/>
    <property type="evidence" value="ECO:0007669"/>
    <property type="project" value="UniProtKB-KW"/>
</dbReference>
<evidence type="ECO:0000256" key="9">
    <source>
        <dbReference type="ARBA" id="ARBA00023316"/>
    </source>
</evidence>
<evidence type="ECO:0000256" key="6">
    <source>
        <dbReference type="ARBA" id="ARBA00022960"/>
    </source>
</evidence>
<evidence type="ECO:0000256" key="3">
    <source>
        <dbReference type="ARBA" id="ARBA00022618"/>
    </source>
</evidence>
<dbReference type="GO" id="GO:0008360">
    <property type="term" value="P:regulation of cell shape"/>
    <property type="evidence" value="ECO:0007669"/>
    <property type="project" value="UniProtKB-KW"/>
</dbReference>
<keyword evidence="2 14" id="KW-0436">Ligase</keyword>
<reference evidence="14 15" key="1">
    <citation type="journal article" date="2012" name="Genome Biol. Evol.">
        <title>Genome Sequence of the Mesophilic Thermotogales Bacterium Mesotoga prima MesG1.Ag.4.2 Reveals the Largest Thermotogales Genome To Date.</title>
        <authorList>
            <person name="Zhaxybayeva O."/>
            <person name="Swithers K.S."/>
            <person name="Foght J."/>
            <person name="Green A.G."/>
            <person name="Bruce D."/>
            <person name="Detter C."/>
            <person name="Han S."/>
            <person name="Teshima H."/>
            <person name="Han J."/>
            <person name="Woyke T."/>
            <person name="Pitluck S."/>
            <person name="Nolan M."/>
            <person name="Ivanova N."/>
            <person name="Pati A."/>
            <person name="Land M.L."/>
            <person name="Dlutek M."/>
            <person name="Doolittle W.F."/>
            <person name="Noll K.M."/>
            <person name="Nesbo C.L."/>
        </authorList>
    </citation>
    <scope>NUCLEOTIDE SEQUENCE [LARGE SCALE GENOMIC DNA]</scope>
    <source>
        <strain evidence="15">mesG1.Ag.4.2</strain>
    </source>
</reference>
<dbReference type="GO" id="GO:0005524">
    <property type="term" value="F:ATP binding"/>
    <property type="evidence" value="ECO:0007669"/>
    <property type="project" value="UniProtKB-KW"/>
</dbReference>
<gene>
    <name evidence="14" type="ORF">Theba_1486</name>
</gene>
<evidence type="ECO:0000256" key="7">
    <source>
        <dbReference type="ARBA" id="ARBA00022984"/>
    </source>
</evidence>
<dbReference type="GeneID" id="87107288"/>
<dbReference type="InterPro" id="IPR013221">
    <property type="entry name" value="Mur_ligase_cen"/>
</dbReference>
<dbReference type="SUPFAM" id="SSF53244">
    <property type="entry name" value="MurD-like peptide ligases, peptide-binding domain"/>
    <property type="match status" value="1"/>
</dbReference>
<dbReference type="Gene3D" id="3.40.1390.10">
    <property type="entry name" value="MurE/MurF, N-terminal domain"/>
    <property type="match status" value="1"/>
</dbReference>
<dbReference type="AlphaFoldDB" id="I2F5G5"/>
<dbReference type="Proteomes" id="UP000002881">
    <property type="component" value="Chromosome"/>
</dbReference>
<sequence length="441" mass="48910" precursor="true">MISKSSVEEFLLQTEDRNIVIDSRKVSAGDVFIGLKGEKVDGNDFVGEALSKGASLVFSDKAFDDQRVLRVDDTNEILIEAAKSILSKSKLSNRIGITGSNGKTTTKEISSFFLSKLGRVFKTAGNLNTEIGLPLSLLENRRELFSAQYGVFEFGTSTKGDIEKLVGIVQPDIAVLLNVGSAHVGNFKDIDELLQEKLSIFKSKRLSRAVLGGCDERLREFSKGLPVEVLLFGKEDVDFSIVDFAYDKGDTMLHFFCDGDRFVRLRGIWSYGQLLDLGAAYLVARLVGVEEPSVFLNDYKLPFSDRFTVSILKGITVISDFYNSSLESWESAILSIEKLRSSRKIAVAGSILEQGREEKRTHERLGELLSKFDETVLFTRDMAINAASKNVKPALVSDSEEEIAAWLHRNVRSGDLVFFKASRAIALEGVYKSFMELIESA</sequence>
<accession>I2F5G5</accession>
<keyword evidence="15" id="KW-1185">Reference proteome</keyword>
<comment type="pathway">
    <text evidence="10">Cell wall biogenesis; peptidoglycan biosynthesis.</text>
</comment>
<dbReference type="STRING" id="660470.Theba_1486"/>
<dbReference type="InterPro" id="IPR000713">
    <property type="entry name" value="Mur_ligase_N"/>
</dbReference>
<evidence type="ECO:0000256" key="5">
    <source>
        <dbReference type="ARBA" id="ARBA00022840"/>
    </source>
</evidence>
<comment type="function">
    <text evidence="10">Involved in cell wall formation. Catalyzes the final step in the synthesis of UDP-N-acetylmuramoyl-pentapeptide, the precursor of murein.</text>
</comment>
<protein>
    <recommendedName>
        <fullName evidence="10">UDP-N-acetylmuramoyl-tripeptide--D-alanyl-D-alanine ligase</fullName>
        <ecNumber evidence="10">6.3.2.10</ecNumber>
    </recommendedName>
</protein>
<dbReference type="EC" id="6.3.2.10" evidence="10"/>
<dbReference type="Gene3D" id="3.90.190.20">
    <property type="entry name" value="Mur ligase, C-terminal domain"/>
    <property type="match status" value="1"/>
</dbReference>
<evidence type="ECO:0000256" key="2">
    <source>
        <dbReference type="ARBA" id="ARBA00022598"/>
    </source>
</evidence>
<evidence type="ECO:0000259" key="13">
    <source>
        <dbReference type="Pfam" id="PF08245"/>
    </source>
</evidence>
<comment type="subcellular location">
    <subcellularLocation>
        <location evidence="10">Cytoplasm</location>
    </subcellularLocation>
</comment>
<dbReference type="GO" id="GO:0009252">
    <property type="term" value="P:peptidoglycan biosynthetic process"/>
    <property type="evidence" value="ECO:0007669"/>
    <property type="project" value="UniProtKB-UniPathway"/>
</dbReference>
<dbReference type="Pfam" id="PF02875">
    <property type="entry name" value="Mur_ligase_C"/>
    <property type="match status" value="1"/>
</dbReference>
<comment type="catalytic activity">
    <reaction evidence="10">
        <text>D-alanyl-D-alanine + UDP-N-acetyl-alpha-D-muramoyl-L-alanyl-gamma-D-glutamyl-meso-2,6-diaminopimelate + ATP = UDP-N-acetyl-alpha-D-muramoyl-L-alanyl-gamma-D-glutamyl-meso-2,6-diaminopimeloyl-D-alanyl-D-alanine + ADP + phosphate + H(+)</text>
        <dbReference type="Rhea" id="RHEA:28374"/>
        <dbReference type="ChEBI" id="CHEBI:15378"/>
        <dbReference type="ChEBI" id="CHEBI:30616"/>
        <dbReference type="ChEBI" id="CHEBI:43474"/>
        <dbReference type="ChEBI" id="CHEBI:57822"/>
        <dbReference type="ChEBI" id="CHEBI:61386"/>
        <dbReference type="ChEBI" id="CHEBI:83905"/>
        <dbReference type="ChEBI" id="CHEBI:456216"/>
        <dbReference type="EC" id="6.3.2.10"/>
    </reaction>
</comment>
<dbReference type="EMBL" id="CP003532">
    <property type="protein sequence ID" value="AFK07168.1"/>
    <property type="molecule type" value="Genomic_DNA"/>
</dbReference>
<dbReference type="eggNOG" id="COG0770">
    <property type="taxonomic scope" value="Bacteria"/>
</dbReference>
<dbReference type="GO" id="GO:0005737">
    <property type="term" value="C:cytoplasm"/>
    <property type="evidence" value="ECO:0007669"/>
    <property type="project" value="UniProtKB-SubCell"/>
</dbReference>
<evidence type="ECO:0000256" key="10">
    <source>
        <dbReference type="RuleBase" id="RU004136"/>
    </source>
</evidence>
<dbReference type="UniPathway" id="UPA00219"/>
<feature type="domain" description="Mur ligase N-terminal catalytic" evidence="11">
    <location>
        <begin position="18"/>
        <end position="63"/>
    </location>
</feature>
<dbReference type="InterPro" id="IPR004101">
    <property type="entry name" value="Mur_ligase_C"/>
</dbReference>
<keyword evidence="4" id="KW-0547">Nucleotide-binding</keyword>